<dbReference type="AlphaFoldDB" id="A0A445GYE5"/>
<accession>A0A445GYE5</accession>
<dbReference type="Proteomes" id="UP000289340">
    <property type="component" value="Chromosome 15"/>
</dbReference>
<sequence>MNVCLMWLYLSNGISPIKNLAKAPGPAYGKTIPHQNVTSNGKDLHQFQTYTYSPVSVFESSSSSSVENSNFDRPVIPVKQARSKRQHPSNFSPL</sequence>
<keyword evidence="3" id="KW-1185">Reference proteome</keyword>
<comment type="caution">
    <text evidence="2">The sequence shown here is derived from an EMBL/GenBank/DDBJ whole genome shotgun (WGS) entry which is preliminary data.</text>
</comment>
<gene>
    <name evidence="2" type="ORF">D0Y65_042064</name>
</gene>
<evidence type="ECO:0000313" key="2">
    <source>
        <dbReference type="EMBL" id="RZB66280.1"/>
    </source>
</evidence>
<feature type="compositionally biased region" description="Low complexity" evidence="1">
    <location>
        <begin position="60"/>
        <end position="71"/>
    </location>
</feature>
<feature type="region of interest" description="Disordered" evidence="1">
    <location>
        <begin position="60"/>
        <end position="94"/>
    </location>
</feature>
<protein>
    <submittedName>
        <fullName evidence="2">Uncharacterized protein</fullName>
    </submittedName>
</protein>
<name>A0A445GYE5_GLYSO</name>
<dbReference type="EMBL" id="QZWG01000015">
    <property type="protein sequence ID" value="RZB66280.1"/>
    <property type="molecule type" value="Genomic_DNA"/>
</dbReference>
<organism evidence="2 3">
    <name type="scientific">Glycine soja</name>
    <name type="common">Wild soybean</name>
    <dbReference type="NCBI Taxonomy" id="3848"/>
    <lineage>
        <taxon>Eukaryota</taxon>
        <taxon>Viridiplantae</taxon>
        <taxon>Streptophyta</taxon>
        <taxon>Embryophyta</taxon>
        <taxon>Tracheophyta</taxon>
        <taxon>Spermatophyta</taxon>
        <taxon>Magnoliopsida</taxon>
        <taxon>eudicotyledons</taxon>
        <taxon>Gunneridae</taxon>
        <taxon>Pentapetalae</taxon>
        <taxon>rosids</taxon>
        <taxon>fabids</taxon>
        <taxon>Fabales</taxon>
        <taxon>Fabaceae</taxon>
        <taxon>Papilionoideae</taxon>
        <taxon>50 kb inversion clade</taxon>
        <taxon>NPAAA clade</taxon>
        <taxon>indigoferoid/millettioid clade</taxon>
        <taxon>Phaseoleae</taxon>
        <taxon>Glycine</taxon>
        <taxon>Glycine subgen. Soja</taxon>
    </lineage>
</organism>
<proteinExistence type="predicted"/>
<evidence type="ECO:0000313" key="3">
    <source>
        <dbReference type="Proteomes" id="UP000289340"/>
    </source>
</evidence>
<reference evidence="2 3" key="1">
    <citation type="submission" date="2018-09" db="EMBL/GenBank/DDBJ databases">
        <title>A high-quality reference genome of wild soybean provides a powerful tool to mine soybean genomes.</title>
        <authorList>
            <person name="Xie M."/>
            <person name="Chung C.Y.L."/>
            <person name="Li M.-W."/>
            <person name="Wong F.-L."/>
            <person name="Chan T.-F."/>
            <person name="Lam H.-M."/>
        </authorList>
    </citation>
    <scope>NUCLEOTIDE SEQUENCE [LARGE SCALE GENOMIC DNA]</scope>
    <source>
        <strain evidence="3">cv. W05</strain>
        <tissue evidence="2">Hypocotyl of etiolated seedlings</tissue>
    </source>
</reference>
<evidence type="ECO:0000256" key="1">
    <source>
        <dbReference type="SAM" id="MobiDB-lite"/>
    </source>
</evidence>